<organism evidence="3 4">
    <name type="scientific">Zestomonas insulae</name>
    <dbReference type="NCBI Taxonomy" id="2809017"/>
    <lineage>
        <taxon>Bacteria</taxon>
        <taxon>Pseudomonadati</taxon>
        <taxon>Pseudomonadota</taxon>
        <taxon>Gammaproteobacteria</taxon>
        <taxon>Pseudomonadales</taxon>
        <taxon>Pseudomonadaceae</taxon>
        <taxon>Zestomonas</taxon>
    </lineage>
</organism>
<dbReference type="InterPro" id="IPR050625">
    <property type="entry name" value="ParA/MinD_ATPase"/>
</dbReference>
<evidence type="ECO:0000256" key="1">
    <source>
        <dbReference type="ARBA" id="ARBA00022741"/>
    </source>
</evidence>
<accession>A0ABS2I8S4</accession>
<dbReference type="RefSeq" id="WP_204915316.1">
    <property type="nucleotide sequence ID" value="NZ_JAFEUP010000001.1"/>
</dbReference>
<dbReference type="InterPro" id="IPR025501">
    <property type="entry name" value="MinD_FleN"/>
</dbReference>
<evidence type="ECO:0000313" key="3">
    <source>
        <dbReference type="EMBL" id="MBM7059541.1"/>
    </source>
</evidence>
<keyword evidence="3" id="KW-0282">Flagellum</keyword>
<keyword evidence="3" id="KW-0969">Cilium</keyword>
<dbReference type="CDD" id="cd02038">
    <property type="entry name" value="FlhG-like"/>
    <property type="match status" value="1"/>
</dbReference>
<dbReference type="InterPro" id="IPR033756">
    <property type="entry name" value="YlxH/NBP35"/>
</dbReference>
<dbReference type="Proteomes" id="UP000717995">
    <property type="component" value="Unassembled WGS sequence"/>
</dbReference>
<keyword evidence="3" id="KW-0966">Cell projection</keyword>
<dbReference type="Pfam" id="PF10609">
    <property type="entry name" value="ParA"/>
    <property type="match status" value="1"/>
</dbReference>
<protein>
    <submittedName>
        <fullName evidence="3">Flagellar synthesis regulator FleN</fullName>
    </submittedName>
</protein>
<keyword evidence="4" id="KW-1185">Reference proteome</keyword>
<keyword evidence="2" id="KW-0067">ATP-binding</keyword>
<keyword evidence="1" id="KW-0547">Nucleotide-binding</keyword>
<dbReference type="Gene3D" id="3.40.50.300">
    <property type="entry name" value="P-loop containing nucleotide triphosphate hydrolases"/>
    <property type="match status" value="1"/>
</dbReference>
<dbReference type="PANTHER" id="PTHR43384:SF4">
    <property type="entry name" value="CELLULOSE BIOSYNTHESIS PROTEIN BCSQ-RELATED"/>
    <property type="match status" value="1"/>
</dbReference>
<dbReference type="EMBL" id="JAFEUP010000001">
    <property type="protein sequence ID" value="MBM7059541.1"/>
    <property type="molecule type" value="Genomic_DNA"/>
</dbReference>
<dbReference type="PIRSF" id="PIRSF003092">
    <property type="entry name" value="MinD"/>
    <property type="match status" value="1"/>
</dbReference>
<dbReference type="InterPro" id="IPR027417">
    <property type="entry name" value="P-loop_NTPase"/>
</dbReference>
<gene>
    <name evidence="3" type="primary">fleN</name>
    <name evidence="3" type="ORF">JQX08_02360</name>
</gene>
<evidence type="ECO:0000256" key="2">
    <source>
        <dbReference type="ARBA" id="ARBA00022840"/>
    </source>
</evidence>
<reference evidence="3 4" key="1">
    <citation type="submission" date="2021-02" db="EMBL/GenBank/DDBJ databases">
        <authorList>
            <person name="Lee D.-H."/>
        </authorList>
    </citation>
    <scope>NUCLEOTIDE SEQUENCE [LARGE SCALE GENOMIC DNA]</scope>
    <source>
        <strain evidence="3 4">UL073</strain>
    </source>
</reference>
<proteinExistence type="predicted"/>
<comment type="caution">
    <text evidence="3">The sequence shown here is derived from an EMBL/GenBank/DDBJ whole genome shotgun (WGS) entry which is preliminary data.</text>
</comment>
<dbReference type="InterPro" id="IPR033875">
    <property type="entry name" value="FlhG"/>
</dbReference>
<evidence type="ECO:0000313" key="4">
    <source>
        <dbReference type="Proteomes" id="UP000717995"/>
    </source>
</evidence>
<sequence>MNDMGMHPVQVIAVTGGKGGVGKTNVSVNLSLALADLGRRVMLMDADLGLANVDVLLGLTPKRTLADVIAGDCDLRDVIIQGPGGIRVVPAASGTQSMVQLTPMQHAGLIQAFSDISESIDVLIVDTAAGISDAVVSFVRASQEVLVVVCDEPTSITDAYALIKLLNRDYGISRFRVLANMAHTPQEGRNLFAKLTKVTDRFLDVALQYVGAVPYDEAVRKAVQKQRAVYDAFPRSKCALAFKGIAQKVDGWPLPANPRGHLEFFVERLVKQPTADSAV</sequence>
<name>A0ABS2I8S4_9GAMM</name>
<dbReference type="SUPFAM" id="SSF52540">
    <property type="entry name" value="P-loop containing nucleoside triphosphate hydrolases"/>
    <property type="match status" value="1"/>
</dbReference>
<dbReference type="PANTHER" id="PTHR43384">
    <property type="entry name" value="SEPTUM SITE-DETERMINING PROTEIN MIND HOMOLOG, CHLOROPLASTIC-RELATED"/>
    <property type="match status" value="1"/>
</dbReference>